<dbReference type="PROSITE" id="PS51257">
    <property type="entry name" value="PROKAR_LIPOPROTEIN"/>
    <property type="match status" value="1"/>
</dbReference>
<evidence type="ECO:0000256" key="2">
    <source>
        <dbReference type="ARBA" id="ARBA00005236"/>
    </source>
</evidence>
<dbReference type="RefSeq" id="WP_131996921.1">
    <property type="nucleotide sequence ID" value="NZ_SMGK01000003.1"/>
</dbReference>
<evidence type="ECO:0000313" key="10">
    <source>
        <dbReference type="EMBL" id="TCK72501.1"/>
    </source>
</evidence>
<evidence type="ECO:0000313" key="11">
    <source>
        <dbReference type="Proteomes" id="UP000295210"/>
    </source>
</evidence>
<proteinExistence type="inferred from homology"/>
<evidence type="ECO:0000256" key="5">
    <source>
        <dbReference type="ARBA" id="ARBA00022989"/>
    </source>
</evidence>
<dbReference type="Proteomes" id="UP000295210">
    <property type="component" value="Unassembled WGS sequence"/>
</dbReference>
<keyword evidence="4 7" id="KW-0812">Transmembrane</keyword>
<dbReference type="EMBL" id="SMGK01000003">
    <property type="protein sequence ID" value="TCK72501.1"/>
    <property type="molecule type" value="Genomic_DNA"/>
</dbReference>
<comment type="subcellular location">
    <subcellularLocation>
        <location evidence="1">Cell membrane</location>
        <topology evidence="1">Multi-pass membrane protein</topology>
    </subcellularLocation>
</comment>
<dbReference type="InterPro" id="IPR051447">
    <property type="entry name" value="Lipoprotein-release_system"/>
</dbReference>
<protein>
    <submittedName>
        <fullName evidence="10">Putative ABC transport system permease protein</fullName>
    </submittedName>
</protein>
<evidence type="ECO:0000256" key="7">
    <source>
        <dbReference type="SAM" id="Phobius"/>
    </source>
</evidence>
<feature type="domain" description="MacB-like periplasmic core" evidence="9">
    <location>
        <begin position="20"/>
        <end position="235"/>
    </location>
</feature>
<accession>A0A4V2PV06</accession>
<evidence type="ECO:0000259" key="9">
    <source>
        <dbReference type="Pfam" id="PF12704"/>
    </source>
</evidence>
<comment type="caution">
    <text evidence="10">The sequence shown here is derived from an EMBL/GenBank/DDBJ whole genome shotgun (WGS) entry which is preliminary data.</text>
</comment>
<evidence type="ECO:0000259" key="8">
    <source>
        <dbReference type="Pfam" id="PF02687"/>
    </source>
</evidence>
<feature type="transmembrane region" description="Helical" evidence="7">
    <location>
        <begin position="655"/>
        <end position="675"/>
    </location>
</feature>
<evidence type="ECO:0000256" key="6">
    <source>
        <dbReference type="ARBA" id="ARBA00023136"/>
    </source>
</evidence>
<feature type="domain" description="ABC3 transporter permease C-terminal" evidence="8">
    <location>
        <begin position="270"/>
        <end position="390"/>
    </location>
</feature>
<feature type="transmembrane region" description="Helical" evidence="7">
    <location>
        <begin position="433"/>
        <end position="457"/>
    </location>
</feature>
<evidence type="ECO:0000256" key="1">
    <source>
        <dbReference type="ARBA" id="ARBA00004651"/>
    </source>
</evidence>
<comment type="similarity">
    <text evidence="2">Belongs to the ABC-4 integral membrane protein family. LolC/E subfamily.</text>
</comment>
<organism evidence="10 11">
    <name type="scientific">Acidipila rosea</name>
    <dbReference type="NCBI Taxonomy" id="768535"/>
    <lineage>
        <taxon>Bacteria</taxon>
        <taxon>Pseudomonadati</taxon>
        <taxon>Acidobacteriota</taxon>
        <taxon>Terriglobia</taxon>
        <taxon>Terriglobales</taxon>
        <taxon>Acidobacteriaceae</taxon>
        <taxon>Acidipila</taxon>
    </lineage>
</organism>
<feature type="transmembrane region" description="Helical" evidence="7">
    <location>
        <begin position="20"/>
        <end position="40"/>
    </location>
</feature>
<dbReference type="GO" id="GO:0044874">
    <property type="term" value="P:lipoprotein localization to outer membrane"/>
    <property type="evidence" value="ECO:0007669"/>
    <property type="project" value="TreeGrafter"/>
</dbReference>
<name>A0A4V2PV06_9BACT</name>
<feature type="transmembrane region" description="Helical" evidence="7">
    <location>
        <begin position="266"/>
        <end position="287"/>
    </location>
</feature>
<feature type="transmembrane region" description="Helical" evidence="7">
    <location>
        <begin position="360"/>
        <end position="380"/>
    </location>
</feature>
<sequence>MTTLHRKLFRDLIHMRGQAFAIVLVIACGVASFVTMRAMYRSLLRSQADYYAQYRFPDIFAAVKRAPEGVAKRIREIPGVAEVKPRVVMDVMLDVPGLAEPAVGRLISIRPGERGGLNDLFLRRGRFMHQAAGSEVIASEAFAKANGLVPGNQIDAVINGRWQRLTIVGIALSPEYIYEIRGSGSLFPDNKRFGVLWISADALTAALNMKGAFNSIVVSLQPHASEAAVIAQMDRILERYGSLGAYGRSDQISHRFISDEIAQNRISATVIPAIFLAVAALLVHLSFSRLVNMQRSEIAVIKAFGYSNWQVGAHYVQFSVLIGMAGCLLGCVVGWYFGIRLAAIYAEFYRFPILVYRPELRIFLWAVLITGSAALAGAIAPVMRAVALPPAEAMRPEAPPRFRSRIIDRLRPGWISPGLRMTLRNLERQPWRALASAFAICCSVMIVVVVFGMFDALDRMMEIQFRDAQREDIVVTLNEVHSARTRLELARLPGVIRSEPFRIVPVRLSYEHRSKKTTLLGLLRGSEMRPMIDRNGKSNAIPRSGIMISATLADALHVRPGEKLRVEVLEGSRTVREVLVAATVDDLLGANAYMDLHALNRMMQEDHSISGALLQVDAAKQQELYQLLKRLPAVAAVSIKDAEVNSFKDTIDRSMGLSLGTLMIFACIIAMGMIYNGARIALSERGRELATLRVLGFTRNEITALLLGEQAIITIAALPFGFIAGYAICAVMVERMQTELYRMPLVVYPSSYAWAVLIVLIAAAVSGLLVSRRIAKLDIVSVLKARE</sequence>
<keyword evidence="11" id="KW-1185">Reference proteome</keyword>
<feature type="transmembrane region" description="Helical" evidence="7">
    <location>
        <begin position="315"/>
        <end position="339"/>
    </location>
</feature>
<feature type="domain" description="ABC3 transporter permease C-terminal" evidence="8">
    <location>
        <begin position="662"/>
        <end position="778"/>
    </location>
</feature>
<keyword evidence="6 7" id="KW-0472">Membrane</keyword>
<dbReference type="Pfam" id="PF02687">
    <property type="entry name" value="FtsX"/>
    <property type="match status" value="2"/>
</dbReference>
<dbReference type="PANTHER" id="PTHR30489">
    <property type="entry name" value="LIPOPROTEIN-RELEASING SYSTEM TRANSMEMBRANE PROTEIN LOLE"/>
    <property type="match status" value="1"/>
</dbReference>
<dbReference type="Pfam" id="PF12704">
    <property type="entry name" value="MacB_PCD"/>
    <property type="match status" value="1"/>
</dbReference>
<feature type="transmembrane region" description="Helical" evidence="7">
    <location>
        <begin position="745"/>
        <end position="770"/>
    </location>
</feature>
<keyword evidence="5 7" id="KW-1133">Transmembrane helix</keyword>
<dbReference type="InterPro" id="IPR025857">
    <property type="entry name" value="MacB_PCD"/>
</dbReference>
<reference evidence="10 11" key="1">
    <citation type="submission" date="2019-03" db="EMBL/GenBank/DDBJ databases">
        <title>Genomic Encyclopedia of Type Strains, Phase IV (KMG-IV): sequencing the most valuable type-strain genomes for metagenomic binning, comparative biology and taxonomic classification.</title>
        <authorList>
            <person name="Goeker M."/>
        </authorList>
    </citation>
    <scope>NUCLEOTIDE SEQUENCE [LARGE SCALE GENOMIC DNA]</scope>
    <source>
        <strain evidence="10 11">DSM 103428</strain>
    </source>
</reference>
<evidence type="ECO:0000256" key="3">
    <source>
        <dbReference type="ARBA" id="ARBA00022475"/>
    </source>
</evidence>
<feature type="transmembrane region" description="Helical" evidence="7">
    <location>
        <begin position="711"/>
        <end position="733"/>
    </location>
</feature>
<evidence type="ECO:0000256" key="4">
    <source>
        <dbReference type="ARBA" id="ARBA00022692"/>
    </source>
</evidence>
<dbReference type="GO" id="GO:0098797">
    <property type="term" value="C:plasma membrane protein complex"/>
    <property type="evidence" value="ECO:0007669"/>
    <property type="project" value="TreeGrafter"/>
</dbReference>
<dbReference type="InterPro" id="IPR003838">
    <property type="entry name" value="ABC3_permease_C"/>
</dbReference>
<dbReference type="PANTHER" id="PTHR30489:SF0">
    <property type="entry name" value="LIPOPROTEIN-RELEASING SYSTEM TRANSMEMBRANE PROTEIN LOLE"/>
    <property type="match status" value="1"/>
</dbReference>
<dbReference type="AlphaFoldDB" id="A0A4V2PV06"/>
<keyword evidence="3" id="KW-1003">Cell membrane</keyword>
<gene>
    <name evidence="10" type="ORF">C7378_2083</name>
</gene>
<dbReference type="OrthoDB" id="5137249at2"/>